<evidence type="ECO:0000256" key="5">
    <source>
        <dbReference type="ARBA" id="ARBA00043263"/>
    </source>
</evidence>
<evidence type="ECO:0000256" key="1">
    <source>
        <dbReference type="ARBA" id="ARBA00009477"/>
    </source>
</evidence>
<dbReference type="Gene3D" id="2.40.30.170">
    <property type="match status" value="1"/>
</dbReference>
<dbReference type="InterPro" id="IPR058792">
    <property type="entry name" value="Beta-barrel_RND_2"/>
</dbReference>
<dbReference type="RefSeq" id="WP_170204420.1">
    <property type="nucleotide sequence ID" value="NZ_CP051685.1"/>
</dbReference>
<dbReference type="Gene3D" id="2.40.420.20">
    <property type="match status" value="1"/>
</dbReference>
<comment type="function">
    <text evidence="6">CzcA and CzcB together would act in zinc efflux nearly as effectively as the complete czc efflux system (CzcABC). The CzcB protein is thought to funnel zinc cations to the CzcA transport protein.</text>
</comment>
<dbReference type="KEGG" id="mfy:HH212_21815"/>
<dbReference type="GO" id="GO:0060003">
    <property type="term" value="P:copper ion export"/>
    <property type="evidence" value="ECO:0007669"/>
    <property type="project" value="TreeGrafter"/>
</dbReference>
<dbReference type="GO" id="GO:0016020">
    <property type="term" value="C:membrane"/>
    <property type="evidence" value="ECO:0007669"/>
    <property type="project" value="InterPro"/>
</dbReference>
<dbReference type="EMBL" id="CP051685">
    <property type="protein sequence ID" value="QJE02333.1"/>
    <property type="molecule type" value="Genomic_DNA"/>
</dbReference>
<dbReference type="Pfam" id="PF25893">
    <property type="entry name" value="HH_CzcB"/>
    <property type="match status" value="1"/>
</dbReference>
<keyword evidence="3" id="KW-0862">Zinc</keyword>
<keyword evidence="14" id="KW-1185">Reference proteome</keyword>
<dbReference type="GO" id="GO:0015679">
    <property type="term" value="P:plasma membrane copper ion transport"/>
    <property type="evidence" value="ECO:0007669"/>
    <property type="project" value="TreeGrafter"/>
</dbReference>
<evidence type="ECO:0000256" key="6">
    <source>
        <dbReference type="ARBA" id="ARBA00058766"/>
    </source>
</evidence>
<keyword evidence="5" id="KW-0105">Cadmium resistance</keyword>
<dbReference type="GO" id="GO:0022857">
    <property type="term" value="F:transmembrane transporter activity"/>
    <property type="evidence" value="ECO:0007669"/>
    <property type="project" value="InterPro"/>
</dbReference>
<dbReference type="GO" id="GO:0046914">
    <property type="term" value="F:transition metal ion binding"/>
    <property type="evidence" value="ECO:0007669"/>
    <property type="project" value="TreeGrafter"/>
</dbReference>
<dbReference type="Proteomes" id="UP000502415">
    <property type="component" value="Chromosome"/>
</dbReference>
<dbReference type="Pfam" id="PF25954">
    <property type="entry name" value="Beta-barrel_RND_2"/>
    <property type="match status" value="1"/>
</dbReference>
<evidence type="ECO:0000259" key="12">
    <source>
        <dbReference type="Pfam" id="PF25975"/>
    </source>
</evidence>
<dbReference type="NCBIfam" id="TIGR01730">
    <property type="entry name" value="RND_mfp"/>
    <property type="match status" value="1"/>
</dbReference>
<name>A0A7Z2VZK0_9BURK</name>
<dbReference type="InterPro" id="IPR051909">
    <property type="entry name" value="MFP_Cation_Efflux"/>
</dbReference>
<keyword evidence="8" id="KW-0732">Signal</keyword>
<evidence type="ECO:0000313" key="14">
    <source>
        <dbReference type="Proteomes" id="UP000502415"/>
    </source>
</evidence>
<feature type="domain" description="CusB-like beta-barrel" evidence="10">
    <location>
        <begin position="259"/>
        <end position="333"/>
    </location>
</feature>
<evidence type="ECO:0000313" key="13">
    <source>
        <dbReference type="EMBL" id="QJE02333.1"/>
    </source>
</evidence>
<organism evidence="13 14">
    <name type="scientific">Massilia forsythiae</name>
    <dbReference type="NCBI Taxonomy" id="2728020"/>
    <lineage>
        <taxon>Bacteria</taxon>
        <taxon>Pseudomonadati</taxon>
        <taxon>Pseudomonadota</taxon>
        <taxon>Betaproteobacteria</taxon>
        <taxon>Burkholderiales</taxon>
        <taxon>Oxalobacteraceae</taxon>
        <taxon>Telluria group</taxon>
        <taxon>Massilia</taxon>
    </lineage>
</organism>
<feature type="chain" id="PRO_5031302131" evidence="8">
    <location>
        <begin position="32"/>
        <end position="413"/>
    </location>
</feature>
<dbReference type="FunFam" id="2.40.420.20:FF:000006">
    <property type="entry name" value="RND family efflux transporter MFP subunit"/>
    <property type="match status" value="1"/>
</dbReference>
<dbReference type="Gene3D" id="2.40.50.100">
    <property type="match status" value="1"/>
</dbReference>
<gene>
    <name evidence="13" type="ORF">HH212_21815</name>
</gene>
<keyword evidence="2" id="KW-0813">Transport</keyword>
<feature type="region of interest" description="Disordered" evidence="7">
    <location>
        <begin position="47"/>
        <end position="66"/>
    </location>
</feature>
<feature type="domain" description="CzcB-like alpha-helical hairpin" evidence="9">
    <location>
        <begin position="151"/>
        <end position="210"/>
    </location>
</feature>
<feature type="signal peptide" evidence="8">
    <location>
        <begin position="1"/>
        <end position="31"/>
    </location>
</feature>
<dbReference type="PANTHER" id="PTHR30097">
    <property type="entry name" value="CATION EFFLUX SYSTEM PROTEIN CUSB"/>
    <property type="match status" value="1"/>
</dbReference>
<dbReference type="Pfam" id="PF25973">
    <property type="entry name" value="BSH_CzcB"/>
    <property type="match status" value="1"/>
</dbReference>
<dbReference type="InterPro" id="IPR006143">
    <property type="entry name" value="RND_pump_MFP"/>
</dbReference>
<dbReference type="InterPro" id="IPR058649">
    <property type="entry name" value="CzcB_C"/>
</dbReference>
<protein>
    <submittedName>
        <fullName evidence="13">Efflux RND transporter periplasmic adaptor subunit</fullName>
    </submittedName>
</protein>
<accession>A0A7Z2VZK0</accession>
<evidence type="ECO:0000259" key="11">
    <source>
        <dbReference type="Pfam" id="PF25973"/>
    </source>
</evidence>
<keyword evidence="4" id="KW-0170">Cobalt</keyword>
<evidence type="ECO:0000256" key="4">
    <source>
        <dbReference type="ARBA" id="ARBA00023285"/>
    </source>
</evidence>
<proteinExistence type="inferred from homology"/>
<evidence type="ECO:0000256" key="3">
    <source>
        <dbReference type="ARBA" id="ARBA00022833"/>
    </source>
</evidence>
<evidence type="ECO:0000256" key="2">
    <source>
        <dbReference type="ARBA" id="ARBA00022448"/>
    </source>
</evidence>
<reference evidence="13 14" key="1">
    <citation type="submission" date="2020-04" db="EMBL/GenBank/DDBJ databases">
        <title>Genome sequencing of novel species.</title>
        <authorList>
            <person name="Heo J."/>
            <person name="Kim S.-J."/>
            <person name="Kim J.-S."/>
            <person name="Hong S.-B."/>
            <person name="Kwon S.-W."/>
        </authorList>
    </citation>
    <scope>NUCLEOTIDE SEQUENCE [LARGE SCALE GENOMIC DNA]</scope>
    <source>
        <strain evidence="13 14">GN2-R2</strain>
    </source>
</reference>
<dbReference type="PANTHER" id="PTHR30097:SF4">
    <property type="entry name" value="SLR6042 PROTEIN"/>
    <property type="match status" value="1"/>
</dbReference>
<dbReference type="InterPro" id="IPR058647">
    <property type="entry name" value="BSH_CzcB-like"/>
</dbReference>
<dbReference type="AlphaFoldDB" id="A0A7Z2VZK0"/>
<feature type="domain" description="CzcB-like C-terminal circularly permuted SH3-like" evidence="12">
    <location>
        <begin position="341"/>
        <end position="401"/>
    </location>
</feature>
<dbReference type="FunFam" id="2.40.30.170:FF:000010">
    <property type="entry name" value="Efflux RND transporter periplasmic adaptor subunit"/>
    <property type="match status" value="1"/>
</dbReference>
<evidence type="ECO:0000259" key="9">
    <source>
        <dbReference type="Pfam" id="PF25893"/>
    </source>
</evidence>
<feature type="domain" description="CzcB-like barrel-sandwich hybrid" evidence="11">
    <location>
        <begin position="112"/>
        <end position="256"/>
    </location>
</feature>
<dbReference type="Pfam" id="PF25975">
    <property type="entry name" value="CzcB_C"/>
    <property type="match status" value="1"/>
</dbReference>
<dbReference type="GO" id="GO:0046686">
    <property type="term" value="P:response to cadmium ion"/>
    <property type="evidence" value="ECO:0007669"/>
    <property type="project" value="UniProtKB-KW"/>
</dbReference>
<dbReference type="SUPFAM" id="SSF111369">
    <property type="entry name" value="HlyD-like secretion proteins"/>
    <property type="match status" value="1"/>
</dbReference>
<sequence length="413" mass="42127">MNKRQKLAIAAMCALAAVLAALILWRQPAPPAQDGHAAHLDAHGHDDRYEQAGEPEGGAGHKGYDGHDGGAGAVAMSAAQVKANGIAVDSAGPASIRERLHLPATVRFDAERTVAVAAPAPGILASVPVAPGDSVAKGQALAVLRSPAAAQWRAEHAAALQRLALARTTLQREQALWEQGISARQDLEAARAAHGEAAIAVQAARQRLAALGIADSGGAVSSSVTVRAPLAGVVVDKPAVAGQAVDETRQLFTVADLSRVWVEAALPGASLGQVRSGMPLRVSAGALARDVEGAVAYVGPVLGEETRMATVRAVLPNPGLRLRPGMLATIDLLGPAHAAPVTVASEAVQTIHERSVVFVRSAAGFTAREVRTGRSDGRRTEIVAGLAAGTPYAAAGAFLLKADLGKGEAGHED</sequence>
<evidence type="ECO:0000256" key="7">
    <source>
        <dbReference type="SAM" id="MobiDB-lite"/>
    </source>
</evidence>
<dbReference type="InterPro" id="IPR058648">
    <property type="entry name" value="HH_CzcB-like"/>
</dbReference>
<evidence type="ECO:0000259" key="10">
    <source>
        <dbReference type="Pfam" id="PF25954"/>
    </source>
</evidence>
<dbReference type="Gene3D" id="1.10.287.470">
    <property type="entry name" value="Helix hairpin bin"/>
    <property type="match status" value="1"/>
</dbReference>
<evidence type="ECO:0000256" key="8">
    <source>
        <dbReference type="SAM" id="SignalP"/>
    </source>
</evidence>
<comment type="similarity">
    <text evidence="1">Belongs to the membrane fusion protein (MFP) (TC 8.A.1) family.</text>
</comment>
<dbReference type="GO" id="GO:0030288">
    <property type="term" value="C:outer membrane-bounded periplasmic space"/>
    <property type="evidence" value="ECO:0007669"/>
    <property type="project" value="TreeGrafter"/>
</dbReference>